<evidence type="ECO:0000313" key="2">
    <source>
        <dbReference type="Proteomes" id="UP000601223"/>
    </source>
</evidence>
<comment type="caution">
    <text evidence="1">The sequence shown here is derived from an EMBL/GenBank/DDBJ whole genome shotgun (WGS) entry which is preliminary data.</text>
</comment>
<dbReference type="EMBL" id="BONF01000054">
    <property type="protein sequence ID" value="GIF85882.1"/>
    <property type="molecule type" value="Genomic_DNA"/>
</dbReference>
<protein>
    <submittedName>
        <fullName evidence="1">Uncharacterized protein</fullName>
    </submittedName>
</protein>
<gene>
    <name evidence="1" type="ORF">Cba03nite_72310</name>
</gene>
<keyword evidence="2" id="KW-1185">Reference proteome</keyword>
<name>A0A8J3JS19_9ACTN</name>
<dbReference type="Proteomes" id="UP000601223">
    <property type="component" value="Unassembled WGS sequence"/>
</dbReference>
<organism evidence="1 2">
    <name type="scientific">Catellatospora bangladeshensis</name>
    <dbReference type="NCBI Taxonomy" id="310355"/>
    <lineage>
        <taxon>Bacteria</taxon>
        <taxon>Bacillati</taxon>
        <taxon>Actinomycetota</taxon>
        <taxon>Actinomycetes</taxon>
        <taxon>Micromonosporales</taxon>
        <taxon>Micromonosporaceae</taxon>
        <taxon>Catellatospora</taxon>
    </lineage>
</organism>
<dbReference type="AlphaFoldDB" id="A0A8J3JS19"/>
<proteinExistence type="predicted"/>
<reference evidence="1 2" key="1">
    <citation type="submission" date="2021-01" db="EMBL/GenBank/DDBJ databases">
        <title>Whole genome shotgun sequence of Catellatospora bangladeshensis NBRC 107357.</title>
        <authorList>
            <person name="Komaki H."/>
            <person name="Tamura T."/>
        </authorList>
    </citation>
    <scope>NUCLEOTIDE SEQUENCE [LARGE SCALE GENOMIC DNA]</scope>
    <source>
        <strain evidence="1 2">NBRC 107357</strain>
    </source>
</reference>
<accession>A0A8J3JS19</accession>
<evidence type="ECO:0000313" key="1">
    <source>
        <dbReference type="EMBL" id="GIF85882.1"/>
    </source>
</evidence>
<sequence>MAAERPLPPPKRSSARLSTPIISRIDSSFRPHELGQPANVVSLAEGVATVAVAVAVAVAGAG</sequence>